<evidence type="ECO:0000313" key="3">
    <source>
        <dbReference type="EMBL" id="KOM56223.1"/>
    </source>
</evidence>
<name>A0A0L9VMN6_PHAAN</name>
<dbReference type="Pfam" id="PF03108">
    <property type="entry name" value="DBD_Tnp_Mut"/>
    <property type="match status" value="1"/>
</dbReference>
<dbReference type="Proteomes" id="UP000053144">
    <property type="component" value="Chromosome 10"/>
</dbReference>
<evidence type="ECO:0000313" key="4">
    <source>
        <dbReference type="Proteomes" id="UP000053144"/>
    </source>
</evidence>
<dbReference type="EMBL" id="CM003380">
    <property type="protein sequence ID" value="KOM56223.1"/>
    <property type="molecule type" value="Genomic_DNA"/>
</dbReference>
<evidence type="ECO:0000256" key="1">
    <source>
        <dbReference type="SAM" id="MobiDB-lite"/>
    </source>
</evidence>
<feature type="region of interest" description="Disordered" evidence="1">
    <location>
        <begin position="77"/>
        <end position="96"/>
    </location>
</feature>
<protein>
    <recommendedName>
        <fullName evidence="2">Transposase MuDR plant domain-containing protein</fullName>
    </recommendedName>
</protein>
<gene>
    <name evidence="3" type="ORF">LR48_Vigan10g211500</name>
</gene>
<feature type="region of interest" description="Disordered" evidence="1">
    <location>
        <begin position="175"/>
        <end position="198"/>
    </location>
</feature>
<dbReference type="AlphaFoldDB" id="A0A0L9VMN6"/>
<evidence type="ECO:0000259" key="2">
    <source>
        <dbReference type="Pfam" id="PF03108"/>
    </source>
</evidence>
<reference evidence="4" key="1">
    <citation type="journal article" date="2015" name="Proc. Natl. Acad. Sci. U.S.A.">
        <title>Genome sequencing of adzuki bean (Vigna angularis) provides insight into high starch and low fat accumulation and domestication.</title>
        <authorList>
            <person name="Yang K."/>
            <person name="Tian Z."/>
            <person name="Chen C."/>
            <person name="Luo L."/>
            <person name="Zhao B."/>
            <person name="Wang Z."/>
            <person name="Yu L."/>
            <person name="Li Y."/>
            <person name="Sun Y."/>
            <person name="Li W."/>
            <person name="Chen Y."/>
            <person name="Li Y."/>
            <person name="Zhang Y."/>
            <person name="Ai D."/>
            <person name="Zhao J."/>
            <person name="Shang C."/>
            <person name="Ma Y."/>
            <person name="Wu B."/>
            <person name="Wang M."/>
            <person name="Gao L."/>
            <person name="Sun D."/>
            <person name="Zhang P."/>
            <person name="Guo F."/>
            <person name="Wang W."/>
            <person name="Li Y."/>
            <person name="Wang J."/>
            <person name="Varshney R.K."/>
            <person name="Wang J."/>
            <person name="Ling H.Q."/>
            <person name="Wan P."/>
        </authorList>
    </citation>
    <scope>NUCLEOTIDE SEQUENCE</scope>
    <source>
        <strain evidence="4">cv. Jingnong 6</strain>
    </source>
</reference>
<dbReference type="InterPro" id="IPR004332">
    <property type="entry name" value="Transposase_MuDR"/>
</dbReference>
<feature type="region of interest" description="Disordered" evidence="1">
    <location>
        <begin position="113"/>
        <end position="137"/>
    </location>
</feature>
<sequence length="305" mass="34446">MHMINLARLNSDFHLFVVHTTSKPEVIHLLENVPHNRGEVEVEPVMHDSGETVGIGDDDYQEQGEVNDVQVERGEVRGHGEEGDYEESVPVSEERCEGDDIVQGEIETEFDVGEYEGDGADVRSSSSSGEDANVDGNLDVNDDCMEDMVDCDIEDKVGHEVGNCFGDIEVDVQYDGPSWTQMSDSDLDDDINTDDDRSLFDDDWESKELVSGAESDGEDYEEESYGKFVTFCMPKTMVDYKLDLGTYFADKQDFLDAIKTYAVENGRNIRYLKTDKKRIRVKCMGAKGKFPWMAYYAYMDAILEK</sequence>
<organism evidence="3 4">
    <name type="scientific">Phaseolus angularis</name>
    <name type="common">Azuki bean</name>
    <name type="synonym">Vigna angularis</name>
    <dbReference type="NCBI Taxonomy" id="3914"/>
    <lineage>
        <taxon>Eukaryota</taxon>
        <taxon>Viridiplantae</taxon>
        <taxon>Streptophyta</taxon>
        <taxon>Embryophyta</taxon>
        <taxon>Tracheophyta</taxon>
        <taxon>Spermatophyta</taxon>
        <taxon>Magnoliopsida</taxon>
        <taxon>eudicotyledons</taxon>
        <taxon>Gunneridae</taxon>
        <taxon>Pentapetalae</taxon>
        <taxon>rosids</taxon>
        <taxon>fabids</taxon>
        <taxon>Fabales</taxon>
        <taxon>Fabaceae</taxon>
        <taxon>Papilionoideae</taxon>
        <taxon>50 kb inversion clade</taxon>
        <taxon>NPAAA clade</taxon>
        <taxon>indigoferoid/millettioid clade</taxon>
        <taxon>Phaseoleae</taxon>
        <taxon>Vigna</taxon>
    </lineage>
</organism>
<feature type="domain" description="Transposase MuDR plant" evidence="2">
    <location>
        <begin position="240"/>
        <end position="288"/>
    </location>
</feature>
<accession>A0A0L9VMN6</accession>
<proteinExistence type="predicted"/>
<dbReference type="Gramene" id="KOM56223">
    <property type="protein sequence ID" value="KOM56223"/>
    <property type="gene ID" value="LR48_Vigan10g211500"/>
</dbReference>